<gene>
    <name evidence="1" type="ORF">MTP08_03440</name>
</gene>
<reference evidence="1 2" key="1">
    <citation type="submission" date="2022-03" db="EMBL/GenBank/DDBJ databases">
        <title>Chryseobacterium sp. isolated from the Andong Sikhe.</title>
        <authorList>
            <person name="Won M."/>
            <person name="Kim S.-J."/>
            <person name="Kwon S.-W."/>
        </authorList>
    </citation>
    <scope>NUCLEOTIDE SEQUENCE [LARGE SCALE GENOMIC DNA]</scope>
    <source>
        <strain evidence="1 2">ADR-1</strain>
    </source>
</reference>
<accession>A0ABY4BI29</accession>
<evidence type="ECO:0000313" key="2">
    <source>
        <dbReference type="Proteomes" id="UP000831068"/>
    </source>
</evidence>
<sequence length="282" mass="33171">MSKFLSQKKKLIEDVFEKASNDATEQSFSGILKSLENTLKEDFRIVLSYKTFENYYNSLVIRGEDYNIKLQILDDLCIYLGYNNFKEYCADWKTVEFSVKESISNVVINIINKPLLKMPEFLTKQNGLGVLGLLVIGGFFAGNKFIDKNENLTENDKYSIEQRNIQGNISNVEKIRIVEDKVQESNEPTKHYMYWNGEKFIATADAHLGTRFKIIPMDEFKFKNFRKIMRPDTIALKHVNRIWYSKYKNNVEFFTEDGSNPENDKELKRMSYYIFTKYVENN</sequence>
<organism evidence="1 2">
    <name type="scientific">Chryseobacterium oryzae</name>
    <dbReference type="NCBI Taxonomy" id="2929799"/>
    <lineage>
        <taxon>Bacteria</taxon>
        <taxon>Pseudomonadati</taxon>
        <taxon>Bacteroidota</taxon>
        <taxon>Flavobacteriia</taxon>
        <taxon>Flavobacteriales</taxon>
        <taxon>Weeksellaceae</taxon>
        <taxon>Chryseobacterium group</taxon>
        <taxon>Chryseobacterium</taxon>
    </lineage>
</organism>
<name>A0ABY4BI29_9FLAO</name>
<dbReference type="RefSeq" id="WP_243577057.1">
    <property type="nucleotide sequence ID" value="NZ_CP094529.1"/>
</dbReference>
<dbReference type="EMBL" id="CP094529">
    <property type="protein sequence ID" value="UOE38838.1"/>
    <property type="molecule type" value="Genomic_DNA"/>
</dbReference>
<protein>
    <submittedName>
        <fullName evidence="1">Uncharacterized protein</fullName>
    </submittedName>
</protein>
<proteinExistence type="predicted"/>
<keyword evidence="2" id="KW-1185">Reference proteome</keyword>
<evidence type="ECO:0000313" key="1">
    <source>
        <dbReference type="EMBL" id="UOE38838.1"/>
    </source>
</evidence>
<dbReference type="Proteomes" id="UP000831068">
    <property type="component" value="Chromosome"/>
</dbReference>